<dbReference type="SMART" id="SM00930">
    <property type="entry name" value="NIL"/>
    <property type="match status" value="1"/>
</dbReference>
<sequence length="349" mass="38135">MTDTSPIIRFADVCKTYVDDNGEGHEALRHIDLEINEGEMFGIIGLSGAGKSTLVRCINGIERPTSGSVVVDGNDIASLSSGALRELRTHIGMIFQSFNLMHSRTVAGNVELALINSKLSRDERKARVRELLELVELSDKADQYPSELSGGQQQRVAIARALANRPRILLSDEGTSALDPLTTRSILALLKKLNETLGITVVIIAHQLTVIQDTCTRVAVMSNGEVVEQQSVEGIFMNPQADITKQLVTAASNLSKVDDILQGRDSGFTLHDDEILAVCKYVARSVSEPLVSLASRRFGVDINILFADVSRLRESAIGGIVITIRGDKRQRDAVLDYFRQDGILVEVLR</sequence>
<feature type="domain" description="ABC transporter" evidence="8">
    <location>
        <begin position="8"/>
        <end position="248"/>
    </location>
</feature>
<proteinExistence type="predicted"/>
<gene>
    <name evidence="9" type="ORF">JS533_001210</name>
</gene>
<evidence type="ECO:0000256" key="3">
    <source>
        <dbReference type="ARBA" id="ARBA00022741"/>
    </source>
</evidence>
<evidence type="ECO:0000256" key="5">
    <source>
        <dbReference type="ARBA" id="ARBA00022967"/>
    </source>
</evidence>
<evidence type="ECO:0000313" key="9">
    <source>
        <dbReference type="EMBL" id="MCH9274907.1"/>
    </source>
</evidence>
<dbReference type="InterPro" id="IPR045865">
    <property type="entry name" value="ACT-like_dom_sf"/>
</dbReference>
<dbReference type="RefSeq" id="WP_241512751.1">
    <property type="nucleotide sequence ID" value="NZ_JAFEJT020000003.1"/>
</dbReference>
<dbReference type="Pfam" id="PF09383">
    <property type="entry name" value="NIL"/>
    <property type="match status" value="1"/>
</dbReference>
<dbReference type="InterPro" id="IPR041701">
    <property type="entry name" value="MetN_ABC"/>
</dbReference>
<comment type="caution">
    <text evidence="9">The sequence shown here is derived from an EMBL/GenBank/DDBJ whole genome shotgun (WGS) entry which is preliminary data.</text>
</comment>
<keyword evidence="1" id="KW-0813">Transport</keyword>
<dbReference type="PANTHER" id="PTHR43166">
    <property type="entry name" value="AMINO ACID IMPORT ATP-BINDING PROTEIN"/>
    <property type="match status" value="1"/>
</dbReference>
<dbReference type="Gene3D" id="3.40.50.300">
    <property type="entry name" value="P-loop containing nucleotide triphosphate hydrolases"/>
    <property type="match status" value="1"/>
</dbReference>
<accession>A0ABS9VS49</accession>
<dbReference type="SUPFAM" id="SSF52540">
    <property type="entry name" value="P-loop containing nucleoside triphosphate hydrolases"/>
    <property type="match status" value="1"/>
</dbReference>
<evidence type="ECO:0000256" key="1">
    <source>
        <dbReference type="ARBA" id="ARBA00022448"/>
    </source>
</evidence>
<keyword evidence="4 9" id="KW-0067">ATP-binding</keyword>
<dbReference type="InterPro" id="IPR027417">
    <property type="entry name" value="P-loop_NTPase"/>
</dbReference>
<evidence type="ECO:0000256" key="4">
    <source>
        <dbReference type="ARBA" id="ARBA00022840"/>
    </source>
</evidence>
<keyword evidence="2" id="KW-1003">Cell membrane</keyword>
<evidence type="ECO:0000256" key="7">
    <source>
        <dbReference type="ARBA" id="ARBA00023136"/>
    </source>
</evidence>
<keyword evidence="3" id="KW-0547">Nucleotide-binding</keyword>
<dbReference type="EMBL" id="JAFEJT020000003">
    <property type="protein sequence ID" value="MCH9274907.1"/>
    <property type="molecule type" value="Genomic_DNA"/>
</dbReference>
<dbReference type="Pfam" id="PF00005">
    <property type="entry name" value="ABC_tran"/>
    <property type="match status" value="1"/>
</dbReference>
<dbReference type="Proteomes" id="UP000710815">
    <property type="component" value="Unassembled WGS sequence"/>
</dbReference>
<keyword evidence="6" id="KW-0029">Amino-acid transport</keyword>
<protein>
    <submittedName>
        <fullName evidence="9">Methionine ABC transporter ATP-binding protein</fullName>
    </submittedName>
</protein>
<dbReference type="InterPro" id="IPR003593">
    <property type="entry name" value="AAA+_ATPase"/>
</dbReference>
<evidence type="ECO:0000313" key="10">
    <source>
        <dbReference type="Proteomes" id="UP000710815"/>
    </source>
</evidence>
<keyword evidence="5" id="KW-1278">Translocase</keyword>
<keyword evidence="10" id="KW-1185">Reference proteome</keyword>
<dbReference type="InterPro" id="IPR050086">
    <property type="entry name" value="MetN_ABC_transporter-like"/>
</dbReference>
<evidence type="ECO:0000259" key="8">
    <source>
        <dbReference type="PROSITE" id="PS50893"/>
    </source>
</evidence>
<organism evidence="9 10">
    <name type="scientific">Bifidobacterium amazonense</name>
    <dbReference type="NCBI Taxonomy" id="2809027"/>
    <lineage>
        <taxon>Bacteria</taxon>
        <taxon>Bacillati</taxon>
        <taxon>Actinomycetota</taxon>
        <taxon>Actinomycetes</taxon>
        <taxon>Bifidobacteriales</taxon>
        <taxon>Bifidobacteriaceae</taxon>
        <taxon>Bifidobacterium</taxon>
    </lineage>
</organism>
<evidence type="ECO:0000256" key="2">
    <source>
        <dbReference type="ARBA" id="ARBA00022475"/>
    </source>
</evidence>
<dbReference type="GO" id="GO:0005524">
    <property type="term" value="F:ATP binding"/>
    <property type="evidence" value="ECO:0007669"/>
    <property type="project" value="UniProtKB-KW"/>
</dbReference>
<evidence type="ECO:0000256" key="6">
    <source>
        <dbReference type="ARBA" id="ARBA00022970"/>
    </source>
</evidence>
<keyword evidence="7" id="KW-0472">Membrane</keyword>
<reference evidence="9 10" key="2">
    <citation type="journal article" date="2021" name="Syst. Appl. Microbiol.">
        <title>Phylogenetic classification of ten novel species belonging to the genus Bifidobacterium comprising B. phasiani sp. nov., B. pongonis sp. nov., B. saguinibicoloris sp. nov., B. colobi sp. nov., B. simiiventris sp. nov., B. santillanense sp. nov., B. miconis sp. nov., B. amazonense sp. nov., B. pluvialisilvae sp. nov., and B. miconisargentati sp. nov.</title>
        <authorList>
            <person name="Lugli G.A."/>
            <person name="Calvete-Torre I."/>
            <person name="Alessandri G."/>
            <person name="Milani C."/>
            <person name="Turroni F."/>
            <person name="Laiolo P."/>
            <person name="Ossiprandi M.C."/>
            <person name="Margolles A."/>
            <person name="Ruiz L."/>
            <person name="Ventura M."/>
        </authorList>
    </citation>
    <scope>NUCLEOTIDE SEQUENCE [LARGE SCALE GENOMIC DNA]</scope>
    <source>
        <strain evidence="9 10">MA1</strain>
    </source>
</reference>
<dbReference type="InterPro" id="IPR017871">
    <property type="entry name" value="ABC_transporter-like_CS"/>
</dbReference>
<dbReference type="InterPro" id="IPR003439">
    <property type="entry name" value="ABC_transporter-like_ATP-bd"/>
</dbReference>
<dbReference type="PROSITE" id="PS50893">
    <property type="entry name" value="ABC_TRANSPORTER_2"/>
    <property type="match status" value="1"/>
</dbReference>
<name>A0ABS9VS49_9BIFI</name>
<dbReference type="PANTHER" id="PTHR43166:SF30">
    <property type="entry name" value="METHIONINE IMPORT ATP-BINDING PROTEIN METN"/>
    <property type="match status" value="1"/>
</dbReference>
<reference evidence="9 10" key="1">
    <citation type="journal article" date="2021" name="Environ. Microbiol.">
        <title>Genetic insights into the dark matter of the mammalian gut microbiota through targeted genome reconstruction.</title>
        <authorList>
            <person name="Lugli G.A."/>
            <person name="Alessandri G."/>
            <person name="Milani C."/>
            <person name="Viappiani A."/>
            <person name="Fontana F."/>
            <person name="Tarracchini C."/>
            <person name="Mancabelli L."/>
            <person name="Argentini C."/>
            <person name="Ruiz L."/>
            <person name="Margolles A."/>
            <person name="van Sinderen D."/>
            <person name="Turroni F."/>
            <person name="Ventura M."/>
        </authorList>
    </citation>
    <scope>NUCLEOTIDE SEQUENCE [LARGE SCALE GENOMIC DNA]</scope>
    <source>
        <strain evidence="9 10">MA1</strain>
    </source>
</reference>
<dbReference type="CDD" id="cd03258">
    <property type="entry name" value="ABC_MetN_methionine_transporter"/>
    <property type="match status" value="1"/>
</dbReference>
<dbReference type="SMART" id="SM00382">
    <property type="entry name" value="AAA"/>
    <property type="match status" value="1"/>
</dbReference>
<dbReference type="PROSITE" id="PS00211">
    <property type="entry name" value="ABC_TRANSPORTER_1"/>
    <property type="match status" value="1"/>
</dbReference>
<dbReference type="Gene3D" id="3.30.70.260">
    <property type="match status" value="1"/>
</dbReference>
<dbReference type="InterPro" id="IPR018449">
    <property type="entry name" value="NIL_domain"/>
</dbReference>
<dbReference type="SUPFAM" id="SSF55021">
    <property type="entry name" value="ACT-like"/>
    <property type="match status" value="1"/>
</dbReference>